<evidence type="ECO:0000259" key="2">
    <source>
        <dbReference type="PROSITE" id="PS50802"/>
    </source>
</evidence>
<dbReference type="CDD" id="cd22744">
    <property type="entry name" value="OTU"/>
    <property type="match status" value="1"/>
</dbReference>
<dbReference type="Gene3D" id="3.90.70.80">
    <property type="match status" value="1"/>
</dbReference>
<comment type="caution">
    <text evidence="3">The sequence shown here is derived from an EMBL/GenBank/DDBJ whole genome shotgun (WGS) entry which is preliminary data.</text>
</comment>
<feature type="region of interest" description="Disordered" evidence="1">
    <location>
        <begin position="272"/>
        <end position="292"/>
    </location>
</feature>
<sequence>MDMTRPSVSSQDMTQGFEDPIVALDTTHQLPDALNNKLHQEHCLIFQDQRFLPIEVPADGNCLFHSIVQSSGGSSYNHASLRSAMCGFMRSSEERDLCTQAGQLFSGSAFDLDKYSAYMEQDGVWAGEFEMQCIAAMLKMDIISFFWYKSPNGPRFNRYSALEDLQDHVGMKIEAKAAPAYIYFHGYKRPNEVVEFVCLNHYCALLVQDSVPRIEETGPVSMVGTQEQPRLEGFVCGTSEVSFKNAQQSQTKEQKKRMFKQHPLWNVKPVQVKRQRTGRQPPTKKQSKDHSKNIGIMVNYMKTLEAPACVIDLLTRATTEIEVMNDTTQAPCVSNVSQSQ</sequence>
<dbReference type="SUPFAM" id="SSF54001">
    <property type="entry name" value="Cysteine proteinases"/>
    <property type="match status" value="1"/>
</dbReference>
<dbReference type="EMBL" id="VJMJ01000043">
    <property type="protein sequence ID" value="KAF0740803.1"/>
    <property type="molecule type" value="Genomic_DNA"/>
</dbReference>
<dbReference type="GO" id="GO:0016579">
    <property type="term" value="P:protein deubiquitination"/>
    <property type="evidence" value="ECO:0007669"/>
    <property type="project" value="TreeGrafter"/>
</dbReference>
<dbReference type="AlphaFoldDB" id="A0A6G0XKT4"/>
<keyword evidence="4" id="KW-1185">Reference proteome</keyword>
<accession>A0A6G0XKT4</accession>
<dbReference type="PROSITE" id="PS50802">
    <property type="entry name" value="OTU"/>
    <property type="match status" value="1"/>
</dbReference>
<dbReference type="PANTHER" id="PTHR12419">
    <property type="entry name" value="OTU DOMAIN CONTAINING PROTEIN"/>
    <property type="match status" value="1"/>
</dbReference>
<feature type="domain" description="OTU" evidence="2">
    <location>
        <begin position="51"/>
        <end position="175"/>
    </location>
</feature>
<gene>
    <name evidence="3" type="ORF">Ae201684_003844</name>
</gene>
<dbReference type="InterPro" id="IPR003323">
    <property type="entry name" value="OTU_dom"/>
</dbReference>
<dbReference type="Proteomes" id="UP000481153">
    <property type="component" value="Unassembled WGS sequence"/>
</dbReference>
<dbReference type="Pfam" id="PF02338">
    <property type="entry name" value="OTU"/>
    <property type="match status" value="1"/>
</dbReference>
<dbReference type="InterPro" id="IPR050704">
    <property type="entry name" value="Peptidase_C85-like"/>
</dbReference>
<evidence type="ECO:0000313" key="3">
    <source>
        <dbReference type="EMBL" id="KAF0740803.1"/>
    </source>
</evidence>
<reference evidence="3 4" key="1">
    <citation type="submission" date="2019-07" db="EMBL/GenBank/DDBJ databases">
        <title>Genomics analysis of Aphanomyces spp. identifies a new class of oomycete effector associated with host adaptation.</title>
        <authorList>
            <person name="Gaulin E."/>
        </authorList>
    </citation>
    <scope>NUCLEOTIDE SEQUENCE [LARGE SCALE GENOMIC DNA]</scope>
    <source>
        <strain evidence="3 4">ATCC 201684</strain>
    </source>
</reference>
<dbReference type="InterPro" id="IPR038765">
    <property type="entry name" value="Papain-like_cys_pep_sf"/>
</dbReference>
<dbReference type="VEuPathDB" id="FungiDB:AeMF1_014506"/>
<name>A0A6G0XKT4_9STRA</name>
<evidence type="ECO:0000313" key="4">
    <source>
        <dbReference type="Proteomes" id="UP000481153"/>
    </source>
</evidence>
<organism evidence="3 4">
    <name type="scientific">Aphanomyces euteiches</name>
    <dbReference type="NCBI Taxonomy" id="100861"/>
    <lineage>
        <taxon>Eukaryota</taxon>
        <taxon>Sar</taxon>
        <taxon>Stramenopiles</taxon>
        <taxon>Oomycota</taxon>
        <taxon>Saprolegniomycetes</taxon>
        <taxon>Saprolegniales</taxon>
        <taxon>Verrucalvaceae</taxon>
        <taxon>Aphanomyces</taxon>
    </lineage>
</organism>
<evidence type="ECO:0000256" key="1">
    <source>
        <dbReference type="SAM" id="MobiDB-lite"/>
    </source>
</evidence>
<dbReference type="GO" id="GO:0004843">
    <property type="term" value="F:cysteine-type deubiquitinase activity"/>
    <property type="evidence" value="ECO:0007669"/>
    <property type="project" value="TreeGrafter"/>
</dbReference>
<proteinExistence type="predicted"/>
<protein>
    <recommendedName>
        <fullName evidence="2">OTU domain-containing protein</fullName>
    </recommendedName>
</protein>